<dbReference type="EMBL" id="CAJVQB010016126">
    <property type="protein sequence ID" value="CAG8778479.1"/>
    <property type="molecule type" value="Genomic_DNA"/>
</dbReference>
<dbReference type="Proteomes" id="UP000789901">
    <property type="component" value="Unassembled WGS sequence"/>
</dbReference>
<evidence type="ECO:0000313" key="1">
    <source>
        <dbReference type="EMBL" id="CAG8778479.1"/>
    </source>
</evidence>
<evidence type="ECO:0000313" key="2">
    <source>
        <dbReference type="Proteomes" id="UP000789901"/>
    </source>
</evidence>
<name>A0ABN7VJ38_GIGMA</name>
<gene>
    <name evidence="1" type="ORF">GMARGA_LOCUS19379</name>
</gene>
<accession>A0ABN7VJ38</accession>
<organism evidence="1 2">
    <name type="scientific">Gigaspora margarita</name>
    <dbReference type="NCBI Taxonomy" id="4874"/>
    <lineage>
        <taxon>Eukaryota</taxon>
        <taxon>Fungi</taxon>
        <taxon>Fungi incertae sedis</taxon>
        <taxon>Mucoromycota</taxon>
        <taxon>Glomeromycotina</taxon>
        <taxon>Glomeromycetes</taxon>
        <taxon>Diversisporales</taxon>
        <taxon>Gigasporaceae</taxon>
        <taxon>Gigaspora</taxon>
    </lineage>
</organism>
<proteinExistence type="predicted"/>
<feature type="non-terminal residue" evidence="1">
    <location>
        <position position="1"/>
    </location>
</feature>
<sequence>QCLEYQGAVKFNLGLSEQNRSDFKYRLFKQSRSNLERDHDISVKELTDAIEFFKSSPLLLETKFLISEAYHYRGLLYKAKGDSQMANSDFKEHQNLIRIT</sequence>
<keyword evidence="2" id="KW-1185">Reference proteome</keyword>
<protein>
    <submittedName>
        <fullName evidence="1">41610_t:CDS:1</fullName>
    </submittedName>
</protein>
<comment type="caution">
    <text evidence="1">The sequence shown here is derived from an EMBL/GenBank/DDBJ whole genome shotgun (WGS) entry which is preliminary data.</text>
</comment>
<reference evidence="1 2" key="1">
    <citation type="submission" date="2021-06" db="EMBL/GenBank/DDBJ databases">
        <authorList>
            <person name="Kallberg Y."/>
            <person name="Tangrot J."/>
            <person name="Rosling A."/>
        </authorList>
    </citation>
    <scope>NUCLEOTIDE SEQUENCE [LARGE SCALE GENOMIC DNA]</scope>
    <source>
        <strain evidence="1 2">120-4 pot B 10/14</strain>
    </source>
</reference>